<gene>
    <name evidence="2" type="ORF">Tsubulata_011176</name>
</gene>
<protein>
    <recommendedName>
        <fullName evidence="4">RAD50-interacting protein 1</fullName>
    </recommendedName>
</protein>
<comment type="caution">
    <text evidence="2">The sequence shown here is derived from an EMBL/GenBank/DDBJ whole genome shotgun (WGS) entry which is preliminary data.</text>
</comment>
<sequence length="851" mass="96758">MQPPPLHRTTPSSPASTPPHPPSPPRYEILPRRKELSSQLITEFLDQNLGTREDLNASRAPLLLSDLSKQCSCLDSRLQALQRDLSKRAVSWISRSFAAKSAVTNLNLAFENLSLRTSSPYGFRSKNVHKALLEELPQLANHIRQVENIREYFDTALQLEALVGDLEDTVFSAGGLRAGNMQSAKLLTSQVSMDFGKRQERLLQSTKLINKIEERLVIIARFHPQWHCLLESVDVRVDKSLAVVRPQILADHRALLASLGWPPKLVTPKSESGEVVELPNPLALMEGDGRRSYSQSFLALCALQLLQAQREDRQHRIFGRKEYGTGLWAIDELVSPIASRIEYHFSKWAEQPEFMFALVYKITRDVIVGVDDVLQPLIDRARLANCSAKEAWVSAMVQMLSGFLARKLFPVLAERYGEKHMREGVMSSWLHLVDHIVAFDKQIQLLLSSESSFFRKEAKMFEGLLRAPSALMIFSDRPEWLKIWAKIEFKDAWKKLKSELKNERAWLAVKESGAGFQTGVESEQFLLSTREDHKSPLVAESVLKIVWMFIERCQTLPTVQPRIRFVRLSAGRFLWYFFNLLALRCKNVDFSLDSLEDALSKVCGSINAARYIQSKLLEWSDDINFLEMRIAEKDNCKGGNNDAVHDDCFFVEEIKSLGELMTNWLIEIITALLHHFEALSSGYLQNEKSFEQEQEGLDFDRIAVTMDLVVSADIVEALDVVKNQLHVLKMSLNLKDFLDLWRGVADGLDLFISRSILATGVQFSKKGIKLFGGDMKALFLVFQPFCARPEAFFPCITEILKLLKMSQEETKQLQVALSNHENGIKYLPSCGISHLSLDQVYKILRNIEFTS</sequence>
<accession>A0A9Q0J2H1</accession>
<dbReference type="GO" id="GO:0006890">
    <property type="term" value="P:retrograde vesicle-mediated transport, Golgi to endoplasmic reticulum"/>
    <property type="evidence" value="ECO:0007669"/>
    <property type="project" value="InterPro"/>
</dbReference>
<evidence type="ECO:0000313" key="2">
    <source>
        <dbReference type="EMBL" id="KAJ4825943.1"/>
    </source>
</evidence>
<dbReference type="GO" id="GO:0070939">
    <property type="term" value="C:Dsl1/NZR complex"/>
    <property type="evidence" value="ECO:0007669"/>
    <property type="project" value="InterPro"/>
</dbReference>
<dbReference type="EMBL" id="JAKUCV010006776">
    <property type="protein sequence ID" value="KAJ4825943.1"/>
    <property type="molecule type" value="Genomic_DNA"/>
</dbReference>
<dbReference type="InterPro" id="IPR007528">
    <property type="entry name" value="RINT1_Tip20"/>
</dbReference>
<dbReference type="OrthoDB" id="2189254at2759"/>
<evidence type="ECO:0000313" key="3">
    <source>
        <dbReference type="Proteomes" id="UP001141552"/>
    </source>
</evidence>
<proteinExistence type="predicted"/>
<reference evidence="2" key="1">
    <citation type="submission" date="2022-02" db="EMBL/GenBank/DDBJ databases">
        <authorList>
            <person name="Henning P.M."/>
            <person name="McCubbin A.G."/>
            <person name="Shore J.S."/>
        </authorList>
    </citation>
    <scope>NUCLEOTIDE SEQUENCE</scope>
    <source>
        <strain evidence="2">F60SS</strain>
        <tissue evidence="2">Leaves</tissue>
    </source>
</reference>
<name>A0A9Q0J2H1_9ROSI</name>
<feature type="region of interest" description="Disordered" evidence="1">
    <location>
        <begin position="1"/>
        <end position="27"/>
    </location>
</feature>
<feature type="compositionally biased region" description="Pro residues" evidence="1">
    <location>
        <begin position="16"/>
        <end position="25"/>
    </location>
</feature>
<reference evidence="2" key="2">
    <citation type="journal article" date="2023" name="Plants (Basel)">
        <title>Annotation of the Turnera subulata (Passifloraceae) Draft Genome Reveals the S-Locus Evolved after the Divergence of Turneroideae from Passifloroideae in a Stepwise Manner.</title>
        <authorList>
            <person name="Henning P.M."/>
            <person name="Roalson E.H."/>
            <person name="Mir W."/>
            <person name="McCubbin A.G."/>
            <person name="Shore J.S."/>
        </authorList>
    </citation>
    <scope>NUCLEOTIDE SEQUENCE</scope>
    <source>
        <strain evidence="2">F60SS</strain>
    </source>
</reference>
<organism evidence="2 3">
    <name type="scientific">Turnera subulata</name>
    <dbReference type="NCBI Taxonomy" id="218843"/>
    <lineage>
        <taxon>Eukaryota</taxon>
        <taxon>Viridiplantae</taxon>
        <taxon>Streptophyta</taxon>
        <taxon>Embryophyta</taxon>
        <taxon>Tracheophyta</taxon>
        <taxon>Spermatophyta</taxon>
        <taxon>Magnoliopsida</taxon>
        <taxon>eudicotyledons</taxon>
        <taxon>Gunneridae</taxon>
        <taxon>Pentapetalae</taxon>
        <taxon>rosids</taxon>
        <taxon>fabids</taxon>
        <taxon>Malpighiales</taxon>
        <taxon>Passifloraceae</taxon>
        <taxon>Turnera</taxon>
    </lineage>
</organism>
<evidence type="ECO:0008006" key="4">
    <source>
        <dbReference type="Google" id="ProtNLM"/>
    </source>
</evidence>
<dbReference type="AlphaFoldDB" id="A0A9Q0J2H1"/>
<dbReference type="GO" id="GO:0006888">
    <property type="term" value="P:endoplasmic reticulum to Golgi vesicle-mediated transport"/>
    <property type="evidence" value="ECO:0007669"/>
    <property type="project" value="InterPro"/>
</dbReference>
<dbReference type="Proteomes" id="UP001141552">
    <property type="component" value="Unassembled WGS sequence"/>
</dbReference>
<dbReference type="PANTHER" id="PTHR13520">
    <property type="entry name" value="RAD50-INTERACTING PROTEIN 1 RINT-1"/>
    <property type="match status" value="1"/>
</dbReference>
<evidence type="ECO:0000256" key="1">
    <source>
        <dbReference type="SAM" id="MobiDB-lite"/>
    </source>
</evidence>
<dbReference type="PANTHER" id="PTHR13520:SF0">
    <property type="entry name" value="RAD50-INTERACTING PROTEIN 1"/>
    <property type="match status" value="1"/>
</dbReference>
<keyword evidence="3" id="KW-1185">Reference proteome</keyword>
<dbReference type="PROSITE" id="PS51386">
    <property type="entry name" value="RINT1_TIP20"/>
    <property type="match status" value="1"/>
</dbReference>
<dbReference type="GO" id="GO:0060628">
    <property type="term" value="P:regulation of ER to Golgi vesicle-mediated transport"/>
    <property type="evidence" value="ECO:0007669"/>
    <property type="project" value="TreeGrafter"/>
</dbReference>
<dbReference type="Pfam" id="PF04437">
    <property type="entry name" value="RINT1_TIP1"/>
    <property type="match status" value="1"/>
</dbReference>